<dbReference type="STRING" id="634436.SAMN05216361_1624"/>
<dbReference type="GO" id="GO:0003848">
    <property type="term" value="F:2-amino-4-hydroxy-6-hydroxymethyldihydropteridine diphosphokinase activity"/>
    <property type="evidence" value="ECO:0007669"/>
    <property type="project" value="UniProtKB-EC"/>
</dbReference>
<gene>
    <name evidence="9" type="ORF">SAMN05216361_1624</name>
</gene>
<organism evidence="9 10">
    <name type="scientific">Marisediminitalea aggregata</name>
    <dbReference type="NCBI Taxonomy" id="634436"/>
    <lineage>
        <taxon>Bacteria</taxon>
        <taxon>Pseudomonadati</taxon>
        <taxon>Pseudomonadota</taxon>
        <taxon>Gammaproteobacteria</taxon>
        <taxon>Alteromonadales</taxon>
        <taxon>Alteromonadaceae</taxon>
        <taxon>Marisediminitalea</taxon>
    </lineage>
</organism>
<keyword evidence="7" id="KW-0289">Folate biosynthesis</keyword>
<keyword evidence="3" id="KW-0808">Transferase</keyword>
<evidence type="ECO:0000256" key="2">
    <source>
        <dbReference type="ARBA" id="ARBA00013253"/>
    </source>
</evidence>
<dbReference type="PANTHER" id="PTHR43071">
    <property type="entry name" value="2-AMINO-4-HYDROXY-6-HYDROXYMETHYLDIHYDROPTERIDINE PYROPHOSPHOKINASE"/>
    <property type="match status" value="1"/>
</dbReference>
<dbReference type="Pfam" id="PF01288">
    <property type="entry name" value="HPPK"/>
    <property type="match status" value="1"/>
</dbReference>
<keyword evidence="4" id="KW-0547">Nucleotide-binding</keyword>
<dbReference type="CDD" id="cd00483">
    <property type="entry name" value="HPPK"/>
    <property type="match status" value="1"/>
</dbReference>
<dbReference type="SUPFAM" id="SSF55083">
    <property type="entry name" value="6-hydroxymethyl-7,8-dihydropterin pyrophosphokinase, HPPK"/>
    <property type="match status" value="1"/>
</dbReference>
<evidence type="ECO:0000256" key="4">
    <source>
        <dbReference type="ARBA" id="ARBA00022741"/>
    </source>
</evidence>
<dbReference type="GO" id="GO:0016301">
    <property type="term" value="F:kinase activity"/>
    <property type="evidence" value="ECO:0007669"/>
    <property type="project" value="UniProtKB-KW"/>
</dbReference>
<accession>A0A1M5HUL1</accession>
<evidence type="ECO:0000256" key="1">
    <source>
        <dbReference type="ARBA" id="ARBA00005051"/>
    </source>
</evidence>
<evidence type="ECO:0000259" key="8">
    <source>
        <dbReference type="Pfam" id="PF01288"/>
    </source>
</evidence>
<dbReference type="NCBIfam" id="TIGR01498">
    <property type="entry name" value="folK"/>
    <property type="match status" value="1"/>
</dbReference>
<proteinExistence type="predicted"/>
<keyword evidence="5 9" id="KW-0418">Kinase</keyword>
<dbReference type="InterPro" id="IPR035907">
    <property type="entry name" value="Hppk_sf"/>
</dbReference>
<protein>
    <recommendedName>
        <fullName evidence="2">2-amino-4-hydroxy-6-hydroxymethyldihydropteridine diphosphokinase</fullName>
        <ecNumber evidence="2">2.7.6.3</ecNumber>
    </recommendedName>
</protein>
<sequence>MTLHRVLIGIGSNIEREYHTRQAYHVLNQHFHNVKVSSVYDCPAVGFEGPGFYNWVASVETPLSLEETYQLFKQIEAEFGRKNWHKTPCSRTMDLDLLCFDNQVCQSPVVLPRPEILARAFVLRPLAELVPNERHPVTGKTYEALWQQFDRTSQPIQPIAFEWSSTQA</sequence>
<dbReference type="OrthoDB" id="9790168at2"/>
<name>A0A1M5HUL1_9ALTE</name>
<evidence type="ECO:0000256" key="6">
    <source>
        <dbReference type="ARBA" id="ARBA00022840"/>
    </source>
</evidence>
<keyword evidence="6" id="KW-0067">ATP-binding</keyword>
<evidence type="ECO:0000313" key="9">
    <source>
        <dbReference type="EMBL" id="SHG19542.1"/>
    </source>
</evidence>
<dbReference type="GO" id="GO:0046656">
    <property type="term" value="P:folic acid biosynthetic process"/>
    <property type="evidence" value="ECO:0007669"/>
    <property type="project" value="UniProtKB-KW"/>
</dbReference>
<dbReference type="Gene3D" id="3.30.70.560">
    <property type="entry name" value="7,8-Dihydro-6-hydroxymethylpterin-pyrophosphokinase HPPK"/>
    <property type="match status" value="1"/>
</dbReference>
<dbReference type="GO" id="GO:0005524">
    <property type="term" value="F:ATP binding"/>
    <property type="evidence" value="ECO:0007669"/>
    <property type="project" value="UniProtKB-KW"/>
</dbReference>
<keyword evidence="10" id="KW-1185">Reference proteome</keyword>
<dbReference type="PANTHER" id="PTHR43071:SF2">
    <property type="entry name" value="2-AMINO-4-HYDROXY-6-HYDROXYMETHYLDIHYDROPTERIDINE PYROPHOSPHOKINASE"/>
    <property type="match status" value="1"/>
</dbReference>
<dbReference type="UniPathway" id="UPA00077">
    <property type="reaction ID" value="UER00155"/>
</dbReference>
<dbReference type="Proteomes" id="UP000184520">
    <property type="component" value="Unassembled WGS sequence"/>
</dbReference>
<dbReference type="EMBL" id="FQWD01000002">
    <property type="protein sequence ID" value="SHG19542.1"/>
    <property type="molecule type" value="Genomic_DNA"/>
</dbReference>
<dbReference type="GO" id="GO:0046654">
    <property type="term" value="P:tetrahydrofolate biosynthetic process"/>
    <property type="evidence" value="ECO:0007669"/>
    <property type="project" value="UniProtKB-UniPathway"/>
</dbReference>
<dbReference type="AlphaFoldDB" id="A0A1M5HUL1"/>
<feature type="domain" description="7,8-dihydro-6-hydroxymethylpterin-pyrophosphokinase" evidence="8">
    <location>
        <begin position="8"/>
        <end position="131"/>
    </location>
</feature>
<evidence type="ECO:0000256" key="7">
    <source>
        <dbReference type="ARBA" id="ARBA00022909"/>
    </source>
</evidence>
<reference evidence="10" key="1">
    <citation type="submission" date="2016-11" db="EMBL/GenBank/DDBJ databases">
        <authorList>
            <person name="Varghese N."/>
            <person name="Submissions S."/>
        </authorList>
    </citation>
    <scope>NUCLEOTIDE SEQUENCE [LARGE SCALE GENOMIC DNA]</scope>
    <source>
        <strain evidence="10">CGMCC 1.8995</strain>
    </source>
</reference>
<dbReference type="EC" id="2.7.6.3" evidence="2"/>
<evidence type="ECO:0000256" key="5">
    <source>
        <dbReference type="ARBA" id="ARBA00022777"/>
    </source>
</evidence>
<dbReference type="InterPro" id="IPR000550">
    <property type="entry name" value="Hppk"/>
</dbReference>
<evidence type="ECO:0000313" key="10">
    <source>
        <dbReference type="Proteomes" id="UP000184520"/>
    </source>
</evidence>
<comment type="pathway">
    <text evidence="1">Cofactor biosynthesis; tetrahydrofolate biosynthesis; 2-amino-4-hydroxy-6-hydroxymethyl-7,8-dihydropteridine diphosphate from 7,8-dihydroneopterin triphosphate: step 4/4.</text>
</comment>
<evidence type="ECO:0000256" key="3">
    <source>
        <dbReference type="ARBA" id="ARBA00022679"/>
    </source>
</evidence>
<dbReference type="RefSeq" id="WP_084526307.1">
    <property type="nucleotide sequence ID" value="NZ_FQWD01000002.1"/>
</dbReference>